<dbReference type="InterPro" id="IPR050518">
    <property type="entry name" value="Rpo3/RPB3_RNA_Pol_subunit"/>
</dbReference>
<dbReference type="AlphaFoldDB" id="A0AAW1XX71"/>
<dbReference type="Proteomes" id="UP001457282">
    <property type="component" value="Unassembled WGS sequence"/>
</dbReference>
<dbReference type="PANTHER" id="PTHR11800:SF13">
    <property type="entry name" value="DNA-DIRECTED RNA POLYMERASES I AND III SUBUNIT RPAC1"/>
    <property type="match status" value="1"/>
</dbReference>
<dbReference type="Gene3D" id="2.110.10.10">
    <property type="entry name" value="Hemopexin-like domain"/>
    <property type="match status" value="1"/>
</dbReference>
<evidence type="ECO:0008006" key="4">
    <source>
        <dbReference type="Google" id="ProtNLM"/>
    </source>
</evidence>
<reference evidence="2 3" key="1">
    <citation type="journal article" date="2023" name="G3 (Bethesda)">
        <title>A chromosome-length genome assembly and annotation of blackberry (Rubus argutus, cv. 'Hillquist').</title>
        <authorList>
            <person name="Bruna T."/>
            <person name="Aryal R."/>
            <person name="Dudchenko O."/>
            <person name="Sargent D.J."/>
            <person name="Mead D."/>
            <person name="Buti M."/>
            <person name="Cavallini A."/>
            <person name="Hytonen T."/>
            <person name="Andres J."/>
            <person name="Pham M."/>
            <person name="Weisz D."/>
            <person name="Mascagni F."/>
            <person name="Usai G."/>
            <person name="Natali L."/>
            <person name="Bassil N."/>
            <person name="Fernandez G.E."/>
            <person name="Lomsadze A."/>
            <person name="Armour M."/>
            <person name="Olukolu B."/>
            <person name="Poorten T."/>
            <person name="Britton C."/>
            <person name="Davik J."/>
            <person name="Ashrafi H."/>
            <person name="Aiden E.L."/>
            <person name="Borodovsky M."/>
            <person name="Worthington M."/>
        </authorList>
    </citation>
    <scope>NUCLEOTIDE SEQUENCE [LARGE SCALE GENOMIC DNA]</scope>
    <source>
        <strain evidence="2">PI 553951</strain>
    </source>
</reference>
<evidence type="ECO:0000313" key="3">
    <source>
        <dbReference type="Proteomes" id="UP001457282"/>
    </source>
</evidence>
<proteinExistence type="predicted"/>
<evidence type="ECO:0000313" key="2">
    <source>
        <dbReference type="EMBL" id="KAK9941182.1"/>
    </source>
</evidence>
<feature type="repeat" description="Hemopexin" evidence="1">
    <location>
        <begin position="87"/>
        <end position="133"/>
    </location>
</feature>
<accession>A0AAW1XX71</accession>
<dbReference type="PROSITE" id="PS51642">
    <property type="entry name" value="HEMOPEXIN_2"/>
    <property type="match status" value="2"/>
</dbReference>
<evidence type="ECO:0000256" key="1">
    <source>
        <dbReference type="PROSITE-ProRule" id="PRU01011"/>
    </source>
</evidence>
<comment type="caution">
    <text evidence="2">The sequence shown here is derived from an EMBL/GenBank/DDBJ whole genome shotgun (WGS) entry which is preliminary data.</text>
</comment>
<dbReference type="PANTHER" id="PTHR11800">
    <property type="entry name" value="DNA-DIRECTED RNA POLYMERASE"/>
    <property type="match status" value="1"/>
</dbReference>
<protein>
    <recommendedName>
        <fullName evidence="4">Hemopexin-like domain-containing protein</fullName>
    </recommendedName>
</protein>
<dbReference type="GO" id="GO:0005736">
    <property type="term" value="C:RNA polymerase I complex"/>
    <property type="evidence" value="ECO:0007669"/>
    <property type="project" value="TreeGrafter"/>
</dbReference>
<feature type="repeat" description="Hemopexin" evidence="1">
    <location>
        <begin position="139"/>
        <end position="190"/>
    </location>
</feature>
<dbReference type="SMART" id="SM00120">
    <property type="entry name" value="HX"/>
    <property type="match status" value="2"/>
</dbReference>
<keyword evidence="3" id="KW-1185">Reference proteome</keyword>
<dbReference type="SUPFAM" id="SSF50923">
    <property type="entry name" value="Hemopexin-like domain"/>
    <property type="match status" value="1"/>
</dbReference>
<dbReference type="EMBL" id="JBEDUW010000003">
    <property type="protein sequence ID" value="KAK9941182.1"/>
    <property type="molecule type" value="Genomic_DNA"/>
</dbReference>
<organism evidence="2 3">
    <name type="scientific">Rubus argutus</name>
    <name type="common">Southern blackberry</name>
    <dbReference type="NCBI Taxonomy" id="59490"/>
    <lineage>
        <taxon>Eukaryota</taxon>
        <taxon>Viridiplantae</taxon>
        <taxon>Streptophyta</taxon>
        <taxon>Embryophyta</taxon>
        <taxon>Tracheophyta</taxon>
        <taxon>Spermatophyta</taxon>
        <taxon>Magnoliopsida</taxon>
        <taxon>eudicotyledons</taxon>
        <taxon>Gunneridae</taxon>
        <taxon>Pentapetalae</taxon>
        <taxon>rosids</taxon>
        <taxon>fabids</taxon>
        <taxon>Rosales</taxon>
        <taxon>Rosaceae</taxon>
        <taxon>Rosoideae</taxon>
        <taxon>Rosoideae incertae sedis</taxon>
        <taxon>Rubus</taxon>
    </lineage>
</organism>
<sequence length="217" mass="24569">MEIELEAHAAKGIGKTYAKWSPVALAWYRMLSEVILLKDIGDPLAEELVATCPVKINYAPVTTYDWMINRQFSIGGMFPFLEGTRFERGIDAAFESSEKYEAYLFKDDMYALINYNSGHLIRLQPITDGFHSLENTIFASGFDAAFASHKTNEAYLFKGDSYTLINFAPGTTNDYIIGGFKPILPNWSSLRSVLPRKNVGFDSHNHSLPQKYRLEDE</sequence>
<dbReference type="GO" id="GO:0005666">
    <property type="term" value="C:RNA polymerase III complex"/>
    <property type="evidence" value="ECO:0007669"/>
    <property type="project" value="TreeGrafter"/>
</dbReference>
<dbReference type="InterPro" id="IPR018487">
    <property type="entry name" value="Hemopexin-like_repeat"/>
</dbReference>
<dbReference type="GO" id="GO:0003899">
    <property type="term" value="F:DNA-directed RNA polymerase activity"/>
    <property type="evidence" value="ECO:0007669"/>
    <property type="project" value="TreeGrafter"/>
</dbReference>
<gene>
    <name evidence="2" type="ORF">M0R45_017801</name>
</gene>
<dbReference type="InterPro" id="IPR036375">
    <property type="entry name" value="Hemopexin-like_dom_sf"/>
</dbReference>
<name>A0AAW1XX71_RUBAR</name>